<reference evidence="1" key="1">
    <citation type="submission" date="2022-11" db="EMBL/GenBank/DDBJ databases">
        <authorList>
            <person name="Petersen C."/>
        </authorList>
    </citation>
    <scope>NUCLEOTIDE SEQUENCE</scope>
    <source>
        <strain evidence="1">IBT 23319</strain>
    </source>
</reference>
<dbReference type="OrthoDB" id="5043642at2759"/>
<dbReference type="Pfam" id="PF11927">
    <property type="entry name" value="HODM_asu-like"/>
    <property type="match status" value="1"/>
</dbReference>
<dbReference type="Proteomes" id="UP001147733">
    <property type="component" value="Unassembled WGS sequence"/>
</dbReference>
<proteinExistence type="predicted"/>
<dbReference type="RefSeq" id="XP_056502658.1">
    <property type="nucleotide sequence ID" value="XM_056643246.1"/>
</dbReference>
<dbReference type="AlphaFoldDB" id="A0A9W9P497"/>
<comment type="caution">
    <text evidence="1">The sequence shown here is derived from an EMBL/GenBank/DDBJ whole genome shotgun (WGS) entry which is preliminary data.</text>
</comment>
<dbReference type="EMBL" id="JAPQKT010000003">
    <property type="protein sequence ID" value="KAJ5235158.1"/>
    <property type="molecule type" value="Genomic_DNA"/>
</dbReference>
<dbReference type="GeneID" id="81382413"/>
<accession>A0A9W9P497</accession>
<gene>
    <name evidence="1" type="ORF">N7469_004326</name>
</gene>
<organism evidence="1 2">
    <name type="scientific">Penicillium citrinum</name>
    <dbReference type="NCBI Taxonomy" id="5077"/>
    <lineage>
        <taxon>Eukaryota</taxon>
        <taxon>Fungi</taxon>
        <taxon>Dikarya</taxon>
        <taxon>Ascomycota</taxon>
        <taxon>Pezizomycotina</taxon>
        <taxon>Eurotiomycetes</taxon>
        <taxon>Eurotiomycetidae</taxon>
        <taxon>Eurotiales</taxon>
        <taxon>Aspergillaceae</taxon>
        <taxon>Penicillium</taxon>
    </lineage>
</organism>
<protein>
    <submittedName>
        <fullName evidence="1">Uncharacterized protein</fullName>
    </submittedName>
</protein>
<keyword evidence="2" id="KW-1185">Reference proteome</keyword>
<name>A0A9W9P497_PENCI</name>
<evidence type="ECO:0000313" key="1">
    <source>
        <dbReference type="EMBL" id="KAJ5235158.1"/>
    </source>
</evidence>
<evidence type="ECO:0000313" key="2">
    <source>
        <dbReference type="Proteomes" id="UP001147733"/>
    </source>
</evidence>
<sequence>MDLTSIYESNLMPCLLLAALAIICLVSWGWRWASSPSSMTKWRPNDSELKRKLRIIPLHGFNWKSTEPLQLRPFRGKEKYNLTMGKAHPPPNNERLRLKMIPILAIENLDPSELIQMDKTYQDRITKRQAVLKKHHDIIVAVNEPRVIDIRIRAAVSELYTFILKDYLPTRYPSMFRLENCPENGPNGIFQNLVTGAKWPTRLADSEPTVRALEILTQTVDEEFLILLPDLSAPKEAPVYVLQAYATCFPSGFNTREKLGLRLSDIHGPVPGYAQKLERSMDRFFAKIEVGRVIKRVNWGITTETDLFAAFGSIHASPTADPQQGQVIPTGKLNLEQTVLRSERQTLHRLPETRALVFAFHTYTYPLQQIKEEGLGKELATAIEGLKKGNVPAIYSYKRGDVWGQAVTDFLRS</sequence>
<reference evidence="1" key="2">
    <citation type="journal article" date="2023" name="IMA Fungus">
        <title>Comparative genomic study of the Penicillium genus elucidates a diverse pangenome and 15 lateral gene transfer events.</title>
        <authorList>
            <person name="Petersen C."/>
            <person name="Sorensen T."/>
            <person name="Nielsen M.R."/>
            <person name="Sondergaard T.E."/>
            <person name="Sorensen J.L."/>
            <person name="Fitzpatrick D.A."/>
            <person name="Frisvad J.C."/>
            <person name="Nielsen K.L."/>
        </authorList>
    </citation>
    <scope>NUCLEOTIDE SEQUENCE</scope>
    <source>
        <strain evidence="1">IBT 23319</strain>
    </source>
</reference>
<dbReference type="InterPro" id="IPR021848">
    <property type="entry name" value="HODM_asu-like"/>
</dbReference>